<dbReference type="AlphaFoldDB" id="A0A1L6TGV9"/>
<evidence type="ECO:0000256" key="8">
    <source>
        <dbReference type="ARBA" id="ARBA00060041"/>
    </source>
</evidence>
<keyword evidence="7 10" id="KW-0472">Membrane</keyword>
<dbReference type="GO" id="GO:0015648">
    <property type="term" value="F:lipid-linked peptidoglycan transporter activity"/>
    <property type="evidence" value="ECO:0007669"/>
    <property type="project" value="UniProtKB-UniRule"/>
</dbReference>
<dbReference type="HAMAP" id="MF_02078">
    <property type="entry name" value="MurJ_MviN"/>
    <property type="match status" value="1"/>
</dbReference>
<keyword evidence="3 10" id="KW-0812">Transmembrane</keyword>
<evidence type="ECO:0000313" key="12">
    <source>
        <dbReference type="EMBL" id="ALB21671.1"/>
    </source>
</evidence>
<dbReference type="GO" id="GO:0071555">
    <property type="term" value="P:cell wall organization"/>
    <property type="evidence" value="ECO:0007669"/>
    <property type="project" value="UniProtKB-UniRule"/>
</dbReference>
<feature type="transmembrane region" description="Helical" evidence="10">
    <location>
        <begin position="161"/>
        <end position="184"/>
    </location>
</feature>
<dbReference type="Proteomes" id="UP000029558">
    <property type="component" value="Chromosome"/>
</dbReference>
<dbReference type="RefSeq" id="WP_017377283.1">
    <property type="nucleotide sequence ID" value="NZ_CP012508.1"/>
</dbReference>
<feature type="transmembrane region" description="Helical" evidence="10">
    <location>
        <begin position="190"/>
        <end position="212"/>
    </location>
</feature>
<feature type="transmembrane region" description="Helical" evidence="10">
    <location>
        <begin position="278"/>
        <end position="296"/>
    </location>
</feature>
<comment type="similarity">
    <text evidence="9 10 11">Belongs to the MurJ/MviN family.</text>
</comment>
<reference evidence="12 13" key="1">
    <citation type="journal article" date="2014" name="Genome Announc.">
        <title>Comparative Genome Analysis of Two Isolates of the Fish Pathogen Piscirickettsia salmonis from Different Hosts Reveals Major Differences in Virulence-Associated Secretion Systems.</title>
        <authorList>
            <person name="Bohle H."/>
            <person name="Henriquez P."/>
            <person name="Grothusen H."/>
            <person name="Navas E."/>
            <person name="Sandoval A."/>
            <person name="Bustamante F."/>
            <person name="Bustos P."/>
            <person name="Mancilla M."/>
        </authorList>
    </citation>
    <scope>NUCLEOTIDE SEQUENCE [LARGE SCALE GENOMIC DNA]</scope>
    <source>
        <strain evidence="13">B1-32597</strain>
    </source>
</reference>
<evidence type="ECO:0000256" key="4">
    <source>
        <dbReference type="ARBA" id="ARBA00022960"/>
    </source>
</evidence>
<keyword evidence="6 10" id="KW-1133">Transmembrane helix</keyword>
<evidence type="ECO:0000256" key="7">
    <source>
        <dbReference type="ARBA" id="ARBA00023136"/>
    </source>
</evidence>
<dbReference type="GO" id="GO:0005886">
    <property type="term" value="C:plasma membrane"/>
    <property type="evidence" value="ECO:0007669"/>
    <property type="project" value="UniProtKB-SubCell"/>
</dbReference>
<comment type="function">
    <text evidence="8 10 11">Involved in peptidoglycan biosynthesis. Transports lipid-linked peptidoglycan precursors from the inner to the outer leaflet of the cytoplasmic membrane.</text>
</comment>
<evidence type="ECO:0000313" key="13">
    <source>
        <dbReference type="Proteomes" id="UP000029558"/>
    </source>
</evidence>
<dbReference type="InterPro" id="IPR051050">
    <property type="entry name" value="Lipid_II_flippase_MurJ/MviN"/>
</dbReference>
<proteinExistence type="inferred from homology"/>
<dbReference type="GO" id="GO:0009252">
    <property type="term" value="P:peptidoglycan biosynthetic process"/>
    <property type="evidence" value="ECO:0007669"/>
    <property type="project" value="UniProtKB-UniRule"/>
</dbReference>
<dbReference type="OrthoDB" id="9816572at2"/>
<feature type="transmembrane region" description="Helical" evidence="10">
    <location>
        <begin position="444"/>
        <end position="467"/>
    </location>
</feature>
<keyword evidence="10 11" id="KW-0813">Transport</keyword>
<dbReference type="Pfam" id="PF03023">
    <property type="entry name" value="MurJ"/>
    <property type="match status" value="1"/>
</dbReference>
<comment type="pathway">
    <text evidence="10">Cell wall biogenesis; peptidoglycan biosynthesis.</text>
</comment>
<dbReference type="EMBL" id="CP012508">
    <property type="protein sequence ID" value="ALB21671.1"/>
    <property type="molecule type" value="Genomic_DNA"/>
</dbReference>
<feature type="transmembrane region" description="Helical" evidence="10">
    <location>
        <begin position="5"/>
        <end position="23"/>
    </location>
</feature>
<evidence type="ECO:0000256" key="5">
    <source>
        <dbReference type="ARBA" id="ARBA00022984"/>
    </source>
</evidence>
<sequence>MSRSLLKSISIVSLMTLLSRLLGFVRDMVFAHLFGAGAEMGAFLVAFKIPNFMRRLFAEGAFSQAFVPIFSEYKEKQTLDEVRLFLSRVIGTLAVALCVVTLLGMFAAKYWVMLFAPGFIQEGAGQLTLATDLLRLTFPYLLFISLTACFAGVLNSYRRFAIPAVTPVILNIVLIIAAFLGVNYGSEHGIYAVAWGVMVAGVAQLCFLLPALQRQNMLVWPRWGWQSPGVQRVLKLMGPAIFGASVAQISLLLDTVFASFLKTGSIAWLYYSDRLMQFPLGMLGVALSTVCLPHLSTYFSRGDEKNFAKVIDWSLRLVLLLAVPAALGLALISGPLLTTLFQYGAFSPEDVLQAQKSLIAFAIGLIAFIAIKVLVSAFYARQNVKTPVRIAVWAMGLNLLLNAVLFIPLAHAGLALATSLAAIFNMAVLYYGLIKQGIYRVSHLWWQVCWKVIIASSFMSALCYFGVPKTAIWLKWQVGQRFMGLALVIVAVVGLYFLALYCLGIRKHHFRS</sequence>
<keyword evidence="10" id="KW-0997">Cell inner membrane</keyword>
<evidence type="ECO:0000256" key="6">
    <source>
        <dbReference type="ARBA" id="ARBA00022989"/>
    </source>
</evidence>
<feature type="transmembrane region" description="Helical" evidence="10">
    <location>
        <begin position="358"/>
        <end position="378"/>
    </location>
</feature>
<feature type="transmembrane region" description="Helical" evidence="10">
    <location>
        <begin position="233"/>
        <end position="258"/>
    </location>
</feature>
<dbReference type="NCBIfam" id="TIGR01695">
    <property type="entry name" value="murJ_mviN"/>
    <property type="match status" value="1"/>
</dbReference>
<dbReference type="PANTHER" id="PTHR47019">
    <property type="entry name" value="LIPID II FLIPPASE MURJ"/>
    <property type="match status" value="1"/>
</dbReference>
<accession>A0A1L6TGV9</accession>
<keyword evidence="4 10" id="KW-0133">Cell shape</keyword>
<evidence type="ECO:0000256" key="1">
    <source>
        <dbReference type="ARBA" id="ARBA00004651"/>
    </source>
</evidence>
<dbReference type="InterPro" id="IPR004268">
    <property type="entry name" value="MurJ"/>
</dbReference>
<keyword evidence="5 10" id="KW-0573">Peptidoglycan synthesis</keyword>
<dbReference type="GO" id="GO:0034204">
    <property type="term" value="P:lipid translocation"/>
    <property type="evidence" value="ECO:0007669"/>
    <property type="project" value="TreeGrafter"/>
</dbReference>
<evidence type="ECO:0000256" key="10">
    <source>
        <dbReference type="HAMAP-Rule" id="MF_02078"/>
    </source>
</evidence>
<evidence type="ECO:0000256" key="2">
    <source>
        <dbReference type="ARBA" id="ARBA00022475"/>
    </source>
</evidence>
<keyword evidence="2 10" id="KW-1003">Cell membrane</keyword>
<comment type="subcellular location">
    <subcellularLocation>
        <location evidence="10">Cell inner membrane</location>
        <topology evidence="10">Multi-pass membrane protein</topology>
    </subcellularLocation>
    <subcellularLocation>
        <location evidence="1">Cell membrane</location>
        <topology evidence="1">Multi-pass membrane protein</topology>
    </subcellularLocation>
</comment>
<keyword evidence="10 11" id="KW-0961">Cell wall biogenesis/degradation</keyword>
<evidence type="ECO:0000256" key="9">
    <source>
        <dbReference type="ARBA" id="ARBA00061532"/>
    </source>
</evidence>
<feature type="transmembrane region" description="Helical" evidence="10">
    <location>
        <begin position="390"/>
        <end position="407"/>
    </location>
</feature>
<feature type="transmembrane region" description="Helical" evidence="10">
    <location>
        <begin position="133"/>
        <end position="154"/>
    </location>
</feature>
<dbReference type="CDD" id="cd13123">
    <property type="entry name" value="MATE_MurJ_like"/>
    <property type="match status" value="1"/>
</dbReference>
<dbReference type="PANTHER" id="PTHR47019:SF1">
    <property type="entry name" value="LIPID II FLIPPASE MURJ"/>
    <property type="match status" value="1"/>
</dbReference>
<evidence type="ECO:0000256" key="11">
    <source>
        <dbReference type="PIRNR" id="PIRNR002869"/>
    </source>
</evidence>
<feature type="transmembrane region" description="Helical" evidence="10">
    <location>
        <begin position="89"/>
        <end position="113"/>
    </location>
</feature>
<feature type="transmembrane region" description="Helical" evidence="10">
    <location>
        <begin position="413"/>
        <end position="432"/>
    </location>
</feature>
<gene>
    <name evidence="10" type="primary">murJ</name>
    <name evidence="12" type="ORF">KU39_487</name>
</gene>
<feature type="transmembrane region" description="Helical" evidence="10">
    <location>
        <begin position="317"/>
        <end position="338"/>
    </location>
</feature>
<evidence type="ECO:0000256" key="3">
    <source>
        <dbReference type="ARBA" id="ARBA00022692"/>
    </source>
</evidence>
<dbReference type="PRINTS" id="PR01806">
    <property type="entry name" value="VIRFACTRMVIN"/>
</dbReference>
<dbReference type="PIRSF" id="PIRSF002869">
    <property type="entry name" value="MviN"/>
    <property type="match status" value="1"/>
</dbReference>
<dbReference type="GO" id="GO:0008360">
    <property type="term" value="P:regulation of cell shape"/>
    <property type="evidence" value="ECO:0007669"/>
    <property type="project" value="UniProtKB-UniRule"/>
</dbReference>
<feature type="transmembrane region" description="Helical" evidence="10">
    <location>
        <begin position="29"/>
        <end position="47"/>
    </location>
</feature>
<organism evidence="12 13">
    <name type="scientific">Piscirickettsia salmonis</name>
    <dbReference type="NCBI Taxonomy" id="1238"/>
    <lineage>
        <taxon>Bacteria</taxon>
        <taxon>Pseudomonadati</taxon>
        <taxon>Pseudomonadota</taxon>
        <taxon>Gammaproteobacteria</taxon>
        <taxon>Thiotrichales</taxon>
        <taxon>Piscirickettsiaceae</taxon>
        <taxon>Piscirickettsia</taxon>
    </lineage>
</organism>
<feature type="transmembrane region" description="Helical" evidence="10">
    <location>
        <begin position="482"/>
        <end position="503"/>
    </location>
</feature>
<name>A0A1L6TGV9_PISSA</name>
<protein>
    <recommendedName>
        <fullName evidence="10">Probable lipid II flippase MurJ</fullName>
    </recommendedName>
</protein>